<comment type="caution">
    <text evidence="2">The sequence shown here is derived from an EMBL/GenBank/DDBJ whole genome shotgun (WGS) entry which is preliminary data.</text>
</comment>
<reference evidence="2" key="1">
    <citation type="journal article" date="2014" name="Front. Microbiol.">
        <title>High frequency of phylogenetically diverse reductive dehalogenase-homologous genes in deep subseafloor sedimentary metagenomes.</title>
        <authorList>
            <person name="Kawai M."/>
            <person name="Futagami T."/>
            <person name="Toyoda A."/>
            <person name="Takaki Y."/>
            <person name="Nishi S."/>
            <person name="Hori S."/>
            <person name="Arai W."/>
            <person name="Tsubouchi T."/>
            <person name="Morono Y."/>
            <person name="Uchiyama I."/>
            <person name="Ito T."/>
            <person name="Fujiyama A."/>
            <person name="Inagaki F."/>
            <person name="Takami H."/>
        </authorList>
    </citation>
    <scope>NUCLEOTIDE SEQUENCE</scope>
    <source>
        <strain evidence="2">Expedition CK06-06</strain>
    </source>
</reference>
<dbReference type="GO" id="GO:0006099">
    <property type="term" value="P:tricarboxylic acid cycle"/>
    <property type="evidence" value="ECO:0007669"/>
    <property type="project" value="TreeGrafter"/>
</dbReference>
<dbReference type="GO" id="GO:0003994">
    <property type="term" value="F:aconitate hydratase activity"/>
    <property type="evidence" value="ECO:0007669"/>
    <property type="project" value="TreeGrafter"/>
</dbReference>
<dbReference type="InterPro" id="IPR015928">
    <property type="entry name" value="Aconitase/3IPM_dehydase_swvl"/>
</dbReference>
<dbReference type="Pfam" id="PF00694">
    <property type="entry name" value="Aconitase_C"/>
    <property type="match status" value="1"/>
</dbReference>
<evidence type="ECO:0000259" key="1">
    <source>
        <dbReference type="Pfam" id="PF00694"/>
    </source>
</evidence>
<dbReference type="GO" id="GO:0005829">
    <property type="term" value="C:cytosol"/>
    <property type="evidence" value="ECO:0007669"/>
    <property type="project" value="TreeGrafter"/>
</dbReference>
<protein>
    <recommendedName>
        <fullName evidence="1">Aconitase A/isopropylmalate dehydratase small subunit swivel domain-containing protein</fullName>
    </recommendedName>
</protein>
<feature type="non-terminal residue" evidence="2">
    <location>
        <position position="1"/>
    </location>
</feature>
<dbReference type="GO" id="GO:0051539">
    <property type="term" value="F:4 iron, 4 sulfur cluster binding"/>
    <property type="evidence" value="ECO:0007669"/>
    <property type="project" value="TreeGrafter"/>
</dbReference>
<dbReference type="SUPFAM" id="SSF52016">
    <property type="entry name" value="LeuD/IlvD-like"/>
    <property type="match status" value="1"/>
</dbReference>
<dbReference type="PANTHER" id="PTHR43160:SF4">
    <property type="entry name" value="ACONITATE HYDRATASE B"/>
    <property type="match status" value="1"/>
</dbReference>
<dbReference type="PANTHER" id="PTHR43160">
    <property type="entry name" value="ACONITATE HYDRATASE B"/>
    <property type="match status" value="1"/>
</dbReference>
<dbReference type="AlphaFoldDB" id="X0Y5R6"/>
<dbReference type="InterPro" id="IPR000573">
    <property type="entry name" value="AconitaseA/IPMdHydase_ssu_swvl"/>
</dbReference>
<dbReference type="Gene3D" id="3.20.19.10">
    <property type="entry name" value="Aconitase, domain 4"/>
    <property type="match status" value="1"/>
</dbReference>
<feature type="domain" description="Aconitase A/isopropylmalate dehydratase small subunit swivel" evidence="1">
    <location>
        <begin position="3"/>
        <end position="51"/>
    </location>
</feature>
<gene>
    <name evidence="2" type="ORF">S01H1_63021</name>
</gene>
<dbReference type="EMBL" id="BARS01041436">
    <property type="protein sequence ID" value="GAG32211.1"/>
    <property type="molecule type" value="Genomic_DNA"/>
</dbReference>
<evidence type="ECO:0000313" key="2">
    <source>
        <dbReference type="EMBL" id="GAG32211.1"/>
    </source>
</evidence>
<accession>X0Y5R6</accession>
<name>X0Y5R6_9ZZZZ</name>
<organism evidence="2">
    <name type="scientific">marine sediment metagenome</name>
    <dbReference type="NCBI Taxonomy" id="412755"/>
    <lineage>
        <taxon>unclassified sequences</taxon>
        <taxon>metagenomes</taxon>
        <taxon>ecological metagenomes</taxon>
    </lineage>
</organism>
<proteinExistence type="predicted"/>
<sequence length="118" mass="12955">AGLSYGQGSSREHAALCPMFMGTKAVIAKSFERIHTANLINFGIIPLTFKNDGDYNKIDQGDDIEISDVKNIIGKGEALKVKNKTKGTEFDVDYNLSDRQREIILAGGTLAYMKNKAK</sequence>
<dbReference type="InterPro" id="IPR050926">
    <property type="entry name" value="Aconitase/IPM_isomerase"/>
</dbReference>